<evidence type="ECO:0000313" key="1">
    <source>
        <dbReference type="EMBL" id="KAJ5264529.1"/>
    </source>
</evidence>
<evidence type="ECO:0000313" key="2">
    <source>
        <dbReference type="Proteomes" id="UP001220256"/>
    </source>
</evidence>
<accession>A0ABQ8WD91</accession>
<dbReference type="EMBL" id="JAPVEB010000004">
    <property type="protein sequence ID" value="KAJ5264529.1"/>
    <property type="molecule type" value="Genomic_DNA"/>
</dbReference>
<protein>
    <submittedName>
        <fullName evidence="1">Uncharacterized protein</fullName>
    </submittedName>
</protein>
<reference evidence="1 2" key="1">
    <citation type="journal article" date="2023" name="IMA Fungus">
        <title>Comparative genomic study of the Penicillium genus elucidates a diverse pangenome and 15 lateral gene transfer events.</title>
        <authorList>
            <person name="Petersen C."/>
            <person name="Sorensen T."/>
            <person name="Nielsen M.R."/>
            <person name="Sondergaard T.E."/>
            <person name="Sorensen J.L."/>
            <person name="Fitzpatrick D.A."/>
            <person name="Frisvad J.C."/>
            <person name="Nielsen K.L."/>
        </authorList>
    </citation>
    <scope>NUCLEOTIDE SEQUENCE [LARGE SCALE GENOMIC DNA]</scope>
    <source>
        <strain evidence="1 2">IBT 3361</strain>
    </source>
</reference>
<name>A0ABQ8WD91_PENCH</name>
<comment type="caution">
    <text evidence="1">The sequence shown here is derived from an EMBL/GenBank/DDBJ whole genome shotgun (WGS) entry which is preliminary data.</text>
</comment>
<gene>
    <name evidence="1" type="ORF">N7505_007322</name>
</gene>
<sequence length="231" mass="26407">MVRSQVNRRIMYYLSPQTPFKLQMLLSDPAAMQGCETLELTRWQGPVKDQFIHTATPIPERIKGKENYISLTLSRQIPKKVRLSSIAPNNITPVPTHGRYSKTIQLDELDFLYQLCFAIHKCKIQSHIYPSNFSGAGMKMIRLWKDWFTQGKVQGNPTGSGSGPKLFSKLIWTDPAFEIGFVLSARKAVLPEPYNGYFARSHFPSQLFQIDVDEVVIRDNYLLALFEGFTT</sequence>
<organism evidence="1 2">
    <name type="scientific">Penicillium chrysogenum</name>
    <name type="common">Penicillium notatum</name>
    <dbReference type="NCBI Taxonomy" id="5076"/>
    <lineage>
        <taxon>Eukaryota</taxon>
        <taxon>Fungi</taxon>
        <taxon>Dikarya</taxon>
        <taxon>Ascomycota</taxon>
        <taxon>Pezizomycotina</taxon>
        <taxon>Eurotiomycetes</taxon>
        <taxon>Eurotiomycetidae</taxon>
        <taxon>Eurotiales</taxon>
        <taxon>Aspergillaceae</taxon>
        <taxon>Penicillium</taxon>
        <taxon>Penicillium chrysogenum species complex</taxon>
    </lineage>
</organism>
<proteinExistence type="predicted"/>
<dbReference type="Proteomes" id="UP001220256">
    <property type="component" value="Unassembled WGS sequence"/>
</dbReference>
<keyword evidence="2" id="KW-1185">Reference proteome</keyword>